<gene>
    <name evidence="1" type="ORF">AAX06_06080</name>
</gene>
<evidence type="ECO:0000313" key="2">
    <source>
        <dbReference type="Proteomes" id="UP000077465"/>
    </source>
</evidence>
<accession>A0AAC8PVW5</accession>
<dbReference type="AlphaFoldDB" id="A0AAC8PVW5"/>
<organism evidence="1 2">
    <name type="scientific">Moraxella bovoculi</name>
    <dbReference type="NCBI Taxonomy" id="386891"/>
    <lineage>
        <taxon>Bacteria</taxon>
        <taxon>Pseudomonadati</taxon>
        <taxon>Pseudomonadota</taxon>
        <taxon>Gammaproteobacteria</taxon>
        <taxon>Moraxellales</taxon>
        <taxon>Moraxellaceae</taxon>
        <taxon>Moraxella</taxon>
    </lineage>
</organism>
<name>A0AAC8PVW5_9GAMM</name>
<dbReference type="RefSeq" id="WP_046699256.1">
    <property type="nucleotide sequence ID" value="NZ_CP011376.1"/>
</dbReference>
<dbReference type="Proteomes" id="UP000077465">
    <property type="component" value="Chromosome"/>
</dbReference>
<dbReference type="EMBL" id="CP011376">
    <property type="protein sequence ID" value="AKG07796.1"/>
    <property type="molecule type" value="Genomic_DNA"/>
</dbReference>
<reference evidence="1 2" key="1">
    <citation type="submission" date="2015-05" db="EMBL/GenBank/DDBJ databases">
        <authorList>
            <person name="Dickey A."/>
            <person name="Clawson M."/>
            <person name="Bono J."/>
            <person name="Loy J.D."/>
        </authorList>
    </citation>
    <scope>NUCLEOTIDE SEQUENCE [LARGE SCALE GENOMIC DNA]</scope>
    <source>
        <strain evidence="1 2">22581</strain>
    </source>
</reference>
<evidence type="ECO:0000313" key="1">
    <source>
        <dbReference type="EMBL" id="AKG07796.1"/>
    </source>
</evidence>
<proteinExistence type="predicted"/>
<protein>
    <submittedName>
        <fullName evidence="1">Uncharacterized protein</fullName>
    </submittedName>
</protein>
<sequence length="164" mass="18873">MTKFNAGDKVYCIAGRYLPKVYTLEDFTHDPEFSLIVVETSCTFTADGKSYSNSTIPALIPATKENYKLLCKIFPDLTWEKPPKKPTPKKLITKMLNDGWESVPCYVRDSPKTKYKQALIQDILQEADFPYYDNKFSWKYAKPFDTKTGKLIIDYIDGKVILES</sequence>